<proteinExistence type="predicted"/>
<gene>
    <name evidence="1" type="ORF">glysoja_048575</name>
</gene>
<protein>
    <submittedName>
        <fullName evidence="1">Uncharacterized protein</fullName>
    </submittedName>
</protein>
<accession>A0A0B2SBR5</accession>
<dbReference type="EMBL" id="KN644338">
    <property type="protein sequence ID" value="KHN42565.1"/>
    <property type="molecule type" value="Genomic_DNA"/>
</dbReference>
<dbReference type="AlphaFoldDB" id="A0A0B2SBR5"/>
<dbReference type="Proteomes" id="UP000053555">
    <property type="component" value="Unassembled WGS sequence"/>
</dbReference>
<name>A0A0B2SBR5_GLYSO</name>
<sequence length="63" mass="7255">MYKSVILIAVPQVFGSHPLFFRKVLLQEGHPIVAAAMLSVEEALKIVRTAQRIFSFKYLLYFQ</sequence>
<evidence type="ECO:0000313" key="1">
    <source>
        <dbReference type="EMBL" id="KHN42565.1"/>
    </source>
</evidence>
<organism evidence="1">
    <name type="scientific">Glycine soja</name>
    <name type="common">Wild soybean</name>
    <dbReference type="NCBI Taxonomy" id="3848"/>
    <lineage>
        <taxon>Eukaryota</taxon>
        <taxon>Viridiplantae</taxon>
        <taxon>Streptophyta</taxon>
        <taxon>Embryophyta</taxon>
        <taxon>Tracheophyta</taxon>
        <taxon>Spermatophyta</taxon>
        <taxon>Magnoliopsida</taxon>
        <taxon>eudicotyledons</taxon>
        <taxon>Gunneridae</taxon>
        <taxon>Pentapetalae</taxon>
        <taxon>rosids</taxon>
        <taxon>fabids</taxon>
        <taxon>Fabales</taxon>
        <taxon>Fabaceae</taxon>
        <taxon>Papilionoideae</taxon>
        <taxon>50 kb inversion clade</taxon>
        <taxon>NPAAA clade</taxon>
        <taxon>indigoferoid/millettioid clade</taxon>
        <taxon>Phaseoleae</taxon>
        <taxon>Glycine</taxon>
        <taxon>Glycine subgen. Soja</taxon>
    </lineage>
</organism>
<reference evidence="1" key="1">
    <citation type="submission" date="2014-07" db="EMBL/GenBank/DDBJ databases">
        <title>Identification of a novel salt tolerance gene in wild soybean by whole-genome sequencing.</title>
        <authorList>
            <person name="Lam H.-M."/>
            <person name="Qi X."/>
            <person name="Li M.-W."/>
            <person name="Liu X."/>
            <person name="Xie M."/>
            <person name="Ni M."/>
            <person name="Xu X."/>
        </authorList>
    </citation>
    <scope>NUCLEOTIDE SEQUENCE [LARGE SCALE GENOMIC DNA]</scope>
    <source>
        <tissue evidence="1">Root</tissue>
    </source>
</reference>